<evidence type="ECO:0000313" key="4">
    <source>
        <dbReference type="Proteomes" id="UP000295510"/>
    </source>
</evidence>
<dbReference type="AlphaFoldDB" id="A0A4R6UBS7"/>
<feature type="transmembrane region" description="Helical" evidence="1">
    <location>
        <begin position="309"/>
        <end position="327"/>
    </location>
</feature>
<dbReference type="Proteomes" id="UP000295510">
    <property type="component" value="Unassembled WGS sequence"/>
</dbReference>
<evidence type="ECO:0000256" key="1">
    <source>
        <dbReference type="SAM" id="Phobius"/>
    </source>
</evidence>
<organism evidence="3 4">
    <name type="scientific">Tepidicella xavieri</name>
    <dbReference type="NCBI Taxonomy" id="360241"/>
    <lineage>
        <taxon>Bacteria</taxon>
        <taxon>Pseudomonadati</taxon>
        <taxon>Pseudomonadota</taxon>
        <taxon>Betaproteobacteria</taxon>
        <taxon>Burkholderiales</taxon>
        <taxon>Tepidicella</taxon>
    </lineage>
</organism>
<sequence length="383" mass="42315">MRPLPAPSPVAAPPAQRWSLAWPLSLAYLALVVYASLYPFTGWRSQGIRPWSFLWAPWPQYWTTFDVVSNLLGYMPLGWLITLAVARTGRGEGAWLAGMALPSMVSFSMEATQSYLLQRVPSQVDWMLNTAGGVLGATLALLMLRWRWFGPWTAFREAALVPRTHGGVLVLGLWPLALLYPTSVPYGLGQVWSRLEAALLRLTQDSILEGWVPQPGLTAPLSPLTEAVVVALCVWAPMLLAFALLRGRLHRLVFMLLSVPVVLGAEVLSASLTYGPGHAWAWFTPPVALGLTFAAAMTAFSLAIGHRAAAVLSLLAWSFALGVLNRAPEVPYFAQTLQIWEQGRFIHFHGLSQWLGWLWPYAAMGVGLRLTLRRPSPFYNRHP</sequence>
<feature type="transmembrane region" description="Helical" evidence="1">
    <location>
        <begin position="227"/>
        <end position="245"/>
    </location>
</feature>
<feature type="transmembrane region" description="Helical" evidence="1">
    <location>
        <begin position="126"/>
        <end position="146"/>
    </location>
</feature>
<keyword evidence="4" id="KW-1185">Reference proteome</keyword>
<evidence type="ECO:0000313" key="3">
    <source>
        <dbReference type="EMBL" id="TDQ42439.1"/>
    </source>
</evidence>
<dbReference type="RefSeq" id="WP_133597655.1">
    <property type="nucleotide sequence ID" value="NZ_SNYL01000009.1"/>
</dbReference>
<accession>A0A4R6UBS7</accession>
<proteinExistence type="predicted"/>
<feature type="transmembrane region" description="Helical" evidence="1">
    <location>
        <begin position="280"/>
        <end position="302"/>
    </location>
</feature>
<protein>
    <submittedName>
        <fullName evidence="3">VanZ family protein</fullName>
    </submittedName>
</protein>
<dbReference type="InterPro" id="IPR006976">
    <property type="entry name" value="VanZ-like"/>
</dbReference>
<dbReference type="EMBL" id="SNYL01000009">
    <property type="protein sequence ID" value="TDQ42439.1"/>
    <property type="molecule type" value="Genomic_DNA"/>
</dbReference>
<keyword evidence="1" id="KW-0812">Transmembrane</keyword>
<dbReference type="Pfam" id="PF04892">
    <property type="entry name" value="VanZ"/>
    <property type="match status" value="1"/>
</dbReference>
<feature type="transmembrane region" description="Helical" evidence="1">
    <location>
        <begin position="252"/>
        <end position="274"/>
    </location>
</feature>
<feature type="transmembrane region" description="Helical" evidence="1">
    <location>
        <begin position="93"/>
        <end position="111"/>
    </location>
</feature>
<evidence type="ECO:0000259" key="2">
    <source>
        <dbReference type="Pfam" id="PF04892"/>
    </source>
</evidence>
<feature type="domain" description="VanZ-like" evidence="2">
    <location>
        <begin position="35"/>
        <end position="143"/>
    </location>
</feature>
<gene>
    <name evidence="3" type="ORF">DFR43_1098</name>
</gene>
<feature type="transmembrane region" description="Helical" evidence="1">
    <location>
        <begin position="167"/>
        <end position="188"/>
    </location>
</feature>
<feature type="transmembrane region" description="Helical" evidence="1">
    <location>
        <begin position="354"/>
        <end position="372"/>
    </location>
</feature>
<keyword evidence="1" id="KW-0472">Membrane</keyword>
<keyword evidence="1" id="KW-1133">Transmembrane helix</keyword>
<dbReference type="OrthoDB" id="9780818at2"/>
<comment type="caution">
    <text evidence="3">The sequence shown here is derived from an EMBL/GenBank/DDBJ whole genome shotgun (WGS) entry which is preliminary data.</text>
</comment>
<reference evidence="3 4" key="1">
    <citation type="submission" date="2019-03" db="EMBL/GenBank/DDBJ databases">
        <title>Genomic Encyclopedia of Type Strains, Phase IV (KMG-IV): sequencing the most valuable type-strain genomes for metagenomic binning, comparative biology and taxonomic classification.</title>
        <authorList>
            <person name="Goeker M."/>
        </authorList>
    </citation>
    <scope>NUCLEOTIDE SEQUENCE [LARGE SCALE GENOMIC DNA]</scope>
    <source>
        <strain evidence="3 4">DSM 19605</strain>
    </source>
</reference>
<feature type="transmembrane region" description="Helical" evidence="1">
    <location>
        <begin position="20"/>
        <end position="41"/>
    </location>
</feature>
<name>A0A4R6UBS7_9BURK</name>
<feature type="transmembrane region" description="Helical" evidence="1">
    <location>
        <begin position="61"/>
        <end position="86"/>
    </location>
</feature>